<dbReference type="PANTHER" id="PTHR48112:SF22">
    <property type="entry name" value="MITOCHONDRIAL TRANSCRIPTION FACTOR A, ISOFORM B"/>
    <property type="match status" value="1"/>
</dbReference>
<dbReference type="InParanoid" id="A0A5J5EY80"/>
<feature type="region of interest" description="Disordered" evidence="6">
    <location>
        <begin position="1"/>
        <end position="24"/>
    </location>
</feature>
<dbReference type="SMART" id="SM00398">
    <property type="entry name" value="HMG"/>
    <property type="match status" value="1"/>
</dbReference>
<evidence type="ECO:0000256" key="4">
    <source>
        <dbReference type="PROSITE-ProRule" id="PRU00267"/>
    </source>
</evidence>
<feature type="coiled-coil region" evidence="5">
    <location>
        <begin position="44"/>
        <end position="71"/>
    </location>
</feature>
<evidence type="ECO:0000256" key="5">
    <source>
        <dbReference type="SAM" id="Coils"/>
    </source>
</evidence>
<evidence type="ECO:0000256" key="6">
    <source>
        <dbReference type="SAM" id="MobiDB-lite"/>
    </source>
</evidence>
<dbReference type="PROSITE" id="PS50118">
    <property type="entry name" value="HMG_BOX_2"/>
    <property type="match status" value="1"/>
</dbReference>
<comment type="subcellular location">
    <subcellularLocation>
        <location evidence="1">Nucleus</location>
    </subcellularLocation>
</comment>
<dbReference type="GO" id="GO:0003677">
    <property type="term" value="F:DNA binding"/>
    <property type="evidence" value="ECO:0007669"/>
    <property type="project" value="UniProtKB-UniRule"/>
</dbReference>
<dbReference type="OrthoDB" id="10070927at2759"/>
<dbReference type="Gene3D" id="1.10.30.10">
    <property type="entry name" value="High mobility group box domain"/>
    <property type="match status" value="1"/>
</dbReference>
<evidence type="ECO:0000256" key="3">
    <source>
        <dbReference type="ARBA" id="ARBA00023242"/>
    </source>
</evidence>
<sequence length="322" mass="35234">MPKEHKAKSPVAGPAPALPASVEESYRQKCKEIKKRILEIETSNELLTSRIQRARRAIQRMRLERAFLLEQLEKRTDVRVSDSDGSPSPPPTPSQKPLRVKRPRKDAPPVDSPMRQGSESPGPRDILGSRSGAGAAADQDYPFVNQQFVPPDQQQAGLYMGGGSSSTGKTPKGGASGVGGNGSGRSYNYRSRGGPKRPPNAYMIFCERERDAVRERESSKDGFDMHKALAQAWRDLKPEGQKPYFDEYERHKASYTAKVNELRDHSEQHGRQQRATSVGSSAAAQAFERGGSPVGATSTNDEDGDELMAGTGDADFSFSSRN</sequence>
<dbReference type="FunCoup" id="A0A5J5EY80">
    <property type="interactions" value="133"/>
</dbReference>
<accession>A0A5J5EY80</accession>
<comment type="caution">
    <text evidence="8">The sequence shown here is derived from an EMBL/GenBank/DDBJ whole genome shotgun (WGS) entry which is preliminary data.</text>
</comment>
<keyword evidence="2 4" id="KW-0238">DNA-binding</keyword>
<keyword evidence="3 4" id="KW-0539">Nucleus</keyword>
<feature type="compositionally biased region" description="Basic and acidic residues" evidence="6">
    <location>
        <begin position="260"/>
        <end position="270"/>
    </location>
</feature>
<organism evidence="8 9">
    <name type="scientific">Sphaerosporella brunnea</name>
    <dbReference type="NCBI Taxonomy" id="1250544"/>
    <lineage>
        <taxon>Eukaryota</taxon>
        <taxon>Fungi</taxon>
        <taxon>Dikarya</taxon>
        <taxon>Ascomycota</taxon>
        <taxon>Pezizomycotina</taxon>
        <taxon>Pezizomycetes</taxon>
        <taxon>Pezizales</taxon>
        <taxon>Pyronemataceae</taxon>
        <taxon>Sphaerosporella</taxon>
    </lineage>
</organism>
<dbReference type="InterPro" id="IPR036910">
    <property type="entry name" value="HMG_box_dom_sf"/>
</dbReference>
<name>A0A5J5EY80_9PEZI</name>
<feature type="compositionally biased region" description="Gly residues" evidence="6">
    <location>
        <begin position="174"/>
        <end position="183"/>
    </location>
</feature>
<evidence type="ECO:0000313" key="9">
    <source>
        <dbReference type="Proteomes" id="UP000326924"/>
    </source>
</evidence>
<evidence type="ECO:0000256" key="2">
    <source>
        <dbReference type="ARBA" id="ARBA00023125"/>
    </source>
</evidence>
<dbReference type="Pfam" id="PF24245">
    <property type="entry name" value="INO80F"/>
    <property type="match status" value="1"/>
</dbReference>
<evidence type="ECO:0000256" key="1">
    <source>
        <dbReference type="ARBA" id="ARBA00004123"/>
    </source>
</evidence>
<dbReference type="GO" id="GO:0005634">
    <property type="term" value="C:nucleus"/>
    <property type="evidence" value="ECO:0007669"/>
    <property type="project" value="UniProtKB-SubCell"/>
</dbReference>
<feature type="compositionally biased region" description="Basic and acidic residues" evidence="6">
    <location>
        <begin position="72"/>
        <end position="82"/>
    </location>
</feature>
<evidence type="ECO:0000313" key="8">
    <source>
        <dbReference type="EMBL" id="KAA8907331.1"/>
    </source>
</evidence>
<feature type="compositionally biased region" description="Polar residues" evidence="6">
    <location>
        <begin position="144"/>
        <end position="156"/>
    </location>
</feature>
<dbReference type="Pfam" id="PF00505">
    <property type="entry name" value="HMG_box"/>
    <property type="match status" value="1"/>
</dbReference>
<keyword evidence="5" id="KW-0175">Coiled coil</keyword>
<protein>
    <recommendedName>
        <fullName evidence="7">HMG box domain-containing protein</fullName>
    </recommendedName>
</protein>
<dbReference type="InterPro" id="IPR009071">
    <property type="entry name" value="HMG_box_dom"/>
</dbReference>
<dbReference type="Proteomes" id="UP000326924">
    <property type="component" value="Unassembled WGS sequence"/>
</dbReference>
<gene>
    <name evidence="8" type="ORF">FN846DRAFT_889888</name>
</gene>
<feature type="compositionally biased region" description="Polar residues" evidence="6">
    <location>
        <begin position="273"/>
        <end position="283"/>
    </location>
</feature>
<reference evidence="8 9" key="1">
    <citation type="submission" date="2019-09" db="EMBL/GenBank/DDBJ databases">
        <title>Draft genome of the ectomycorrhizal ascomycete Sphaerosporella brunnea.</title>
        <authorList>
            <consortium name="DOE Joint Genome Institute"/>
            <person name="Benucci G.M."/>
            <person name="Marozzi G."/>
            <person name="Antonielli L."/>
            <person name="Sanchez S."/>
            <person name="Marco P."/>
            <person name="Wang X."/>
            <person name="Falini L.B."/>
            <person name="Barry K."/>
            <person name="Haridas S."/>
            <person name="Lipzen A."/>
            <person name="Labutti K."/>
            <person name="Grigoriev I.V."/>
            <person name="Murat C."/>
            <person name="Martin F."/>
            <person name="Albertini E."/>
            <person name="Donnini D."/>
            <person name="Bonito G."/>
        </authorList>
    </citation>
    <scope>NUCLEOTIDE SEQUENCE [LARGE SCALE GENOMIC DNA]</scope>
    <source>
        <strain evidence="8 9">Sb_GMNB300</strain>
    </source>
</reference>
<evidence type="ECO:0000259" key="7">
    <source>
        <dbReference type="PROSITE" id="PS50118"/>
    </source>
</evidence>
<feature type="DNA-binding region" description="HMG box" evidence="4">
    <location>
        <begin position="195"/>
        <end position="263"/>
    </location>
</feature>
<feature type="region of interest" description="Disordered" evidence="6">
    <location>
        <begin position="72"/>
        <end position="201"/>
    </location>
</feature>
<dbReference type="SUPFAM" id="SSF47095">
    <property type="entry name" value="HMG-box"/>
    <property type="match status" value="1"/>
</dbReference>
<dbReference type="AlphaFoldDB" id="A0A5J5EY80"/>
<feature type="region of interest" description="Disordered" evidence="6">
    <location>
        <begin position="260"/>
        <end position="322"/>
    </location>
</feature>
<keyword evidence="9" id="KW-1185">Reference proteome</keyword>
<dbReference type="EMBL" id="VXIS01000080">
    <property type="protein sequence ID" value="KAA8907331.1"/>
    <property type="molecule type" value="Genomic_DNA"/>
</dbReference>
<dbReference type="InterPro" id="IPR056513">
    <property type="entry name" value="INO80F"/>
</dbReference>
<dbReference type="InterPro" id="IPR050342">
    <property type="entry name" value="HMGB"/>
</dbReference>
<proteinExistence type="predicted"/>
<feature type="domain" description="HMG box" evidence="7">
    <location>
        <begin position="195"/>
        <end position="263"/>
    </location>
</feature>
<dbReference type="PANTHER" id="PTHR48112">
    <property type="entry name" value="HIGH MOBILITY GROUP PROTEIN DSP1"/>
    <property type="match status" value="1"/>
</dbReference>